<protein>
    <submittedName>
        <fullName evidence="3">Lipoprotein</fullName>
    </submittedName>
</protein>
<evidence type="ECO:0000256" key="1">
    <source>
        <dbReference type="SAM" id="SignalP"/>
    </source>
</evidence>
<sequence length="190" mass="19758">MIAPKKTLMSLAMALALSTATVAPALIAAPAEAATKGELTVEANQALNSLYASNPTAKLIGSKAKAVLIFPNIVKAGLVFGGAYGEGVLMHSGKADSYYNSFSGSWGLQAGAQSYGYAVFLMNDNAVKYIHDTQGWEIGVGPTVVIVDEGVAKNLSTSTLKDDAYAFTFNQQGLMAGVTIDGTKISKIKE</sequence>
<comment type="caution">
    <text evidence="3">The sequence shown here is derived from an EMBL/GenBank/DDBJ whole genome shotgun (WGS) entry which is preliminary data.</text>
</comment>
<evidence type="ECO:0000313" key="3">
    <source>
        <dbReference type="EMBL" id="GGZ33441.1"/>
    </source>
</evidence>
<evidence type="ECO:0000313" key="4">
    <source>
        <dbReference type="Proteomes" id="UP000662572"/>
    </source>
</evidence>
<evidence type="ECO:0000259" key="2">
    <source>
        <dbReference type="Pfam" id="PF04366"/>
    </source>
</evidence>
<feature type="signal peptide" evidence="1">
    <location>
        <begin position="1"/>
        <end position="33"/>
    </location>
</feature>
<keyword evidence="4" id="KW-1185">Reference proteome</keyword>
<accession>A0A918UT99</accession>
<name>A0A918UT99_9CAUL</name>
<dbReference type="CDD" id="cd11524">
    <property type="entry name" value="SYLF"/>
    <property type="match status" value="1"/>
</dbReference>
<dbReference type="InterPro" id="IPR007461">
    <property type="entry name" value="Ysc84_actin-binding"/>
</dbReference>
<dbReference type="Proteomes" id="UP000662572">
    <property type="component" value="Unassembled WGS sequence"/>
</dbReference>
<gene>
    <name evidence="3" type="ORF">GCM10011273_19690</name>
</gene>
<dbReference type="EMBL" id="BMZB01000002">
    <property type="protein sequence ID" value="GGZ33441.1"/>
    <property type="molecule type" value="Genomic_DNA"/>
</dbReference>
<organism evidence="3 4">
    <name type="scientific">Asticcacaulis endophyticus</name>
    <dbReference type="NCBI Taxonomy" id="1395890"/>
    <lineage>
        <taxon>Bacteria</taxon>
        <taxon>Pseudomonadati</taxon>
        <taxon>Pseudomonadota</taxon>
        <taxon>Alphaproteobacteria</taxon>
        <taxon>Caulobacterales</taxon>
        <taxon>Caulobacteraceae</taxon>
        <taxon>Asticcacaulis</taxon>
    </lineage>
</organism>
<dbReference type="AlphaFoldDB" id="A0A918UT99"/>
<keyword evidence="3" id="KW-0449">Lipoprotein</keyword>
<reference evidence="3" key="2">
    <citation type="submission" date="2020-09" db="EMBL/GenBank/DDBJ databases">
        <authorList>
            <person name="Sun Q."/>
            <person name="Kim S."/>
        </authorList>
    </citation>
    <scope>NUCLEOTIDE SEQUENCE</scope>
    <source>
        <strain evidence="3">KCTC 32296</strain>
    </source>
</reference>
<feature type="domain" description="Ysc84 actin-binding" evidence="2">
    <location>
        <begin position="103"/>
        <end position="187"/>
    </location>
</feature>
<feature type="chain" id="PRO_5036874232" evidence="1">
    <location>
        <begin position="34"/>
        <end position="190"/>
    </location>
</feature>
<proteinExistence type="predicted"/>
<dbReference type="Pfam" id="PF04366">
    <property type="entry name" value="Ysc84"/>
    <property type="match status" value="1"/>
</dbReference>
<reference evidence="3" key="1">
    <citation type="journal article" date="2014" name="Int. J. Syst. Evol. Microbiol.">
        <title>Complete genome sequence of Corynebacterium casei LMG S-19264T (=DSM 44701T), isolated from a smear-ripened cheese.</title>
        <authorList>
            <consortium name="US DOE Joint Genome Institute (JGI-PGF)"/>
            <person name="Walter F."/>
            <person name="Albersmeier A."/>
            <person name="Kalinowski J."/>
            <person name="Ruckert C."/>
        </authorList>
    </citation>
    <scope>NUCLEOTIDE SEQUENCE</scope>
    <source>
        <strain evidence="3">KCTC 32296</strain>
    </source>
</reference>
<keyword evidence="1" id="KW-0732">Signal</keyword>